<gene>
    <name evidence="5" type="ORF">L0P57_13570</name>
</gene>
<comment type="caution">
    <text evidence="5">The sequence shown here is derived from an EMBL/GenBank/DDBJ whole genome shotgun (WGS) entry which is preliminary data.</text>
</comment>
<proteinExistence type="inferred from homology"/>
<dbReference type="InterPro" id="IPR005650">
    <property type="entry name" value="BlaI_family"/>
</dbReference>
<dbReference type="Pfam" id="PF03965">
    <property type="entry name" value="Penicillinase_R"/>
    <property type="match status" value="1"/>
</dbReference>
<dbReference type="InterPro" id="IPR036390">
    <property type="entry name" value="WH_DNA-bd_sf"/>
</dbReference>
<evidence type="ECO:0000256" key="4">
    <source>
        <dbReference type="ARBA" id="ARBA00023163"/>
    </source>
</evidence>
<sequence length="122" mass="13945">MLKRLSESELDVMLVVWRAQEALDTGEVARRLQKGWKIQAVQVVLGRLVKKGYLSCEKIGRLNYYTPLVAEADYRAAETETFVEKLYRNSPKSLIAALVQSQPLSKEDFEEIRALLDRGEES</sequence>
<dbReference type="SUPFAM" id="SSF46785">
    <property type="entry name" value="Winged helix' DNA-binding domain"/>
    <property type="match status" value="1"/>
</dbReference>
<dbReference type="PIRSF" id="PIRSF019455">
    <property type="entry name" value="CopR_AtkY"/>
    <property type="match status" value="1"/>
</dbReference>
<dbReference type="Gene3D" id="1.10.10.10">
    <property type="entry name" value="Winged helix-like DNA-binding domain superfamily/Winged helix DNA-binding domain"/>
    <property type="match status" value="1"/>
</dbReference>
<organism evidence="5 6">
    <name type="scientific">Anaeromassilibacillus senegalensis</name>
    <dbReference type="NCBI Taxonomy" id="1673717"/>
    <lineage>
        <taxon>Bacteria</taxon>
        <taxon>Bacillati</taxon>
        <taxon>Bacillota</taxon>
        <taxon>Clostridia</taxon>
        <taxon>Eubacteriales</taxon>
        <taxon>Acutalibacteraceae</taxon>
        <taxon>Anaeromassilibacillus</taxon>
    </lineage>
</organism>
<evidence type="ECO:0000313" key="5">
    <source>
        <dbReference type="EMBL" id="MCG4611951.1"/>
    </source>
</evidence>
<evidence type="ECO:0000256" key="2">
    <source>
        <dbReference type="ARBA" id="ARBA00023015"/>
    </source>
</evidence>
<dbReference type="RefSeq" id="WP_191405961.1">
    <property type="nucleotide sequence ID" value="NZ_JAKNHQ010000032.1"/>
</dbReference>
<dbReference type="EMBL" id="JAKNHQ010000032">
    <property type="protein sequence ID" value="MCG4611951.1"/>
    <property type="molecule type" value="Genomic_DNA"/>
</dbReference>
<evidence type="ECO:0000313" key="6">
    <source>
        <dbReference type="Proteomes" id="UP001298681"/>
    </source>
</evidence>
<keyword evidence="3" id="KW-0238">DNA-binding</keyword>
<evidence type="ECO:0000256" key="3">
    <source>
        <dbReference type="ARBA" id="ARBA00023125"/>
    </source>
</evidence>
<dbReference type="InterPro" id="IPR036388">
    <property type="entry name" value="WH-like_DNA-bd_sf"/>
</dbReference>
<dbReference type="Gene3D" id="1.10.4040.10">
    <property type="entry name" value="Penicillinase repressor domain"/>
    <property type="match status" value="1"/>
</dbReference>
<accession>A0ABS9MM95</accession>
<keyword evidence="6" id="KW-1185">Reference proteome</keyword>
<keyword evidence="2" id="KW-0805">Transcription regulation</keyword>
<reference evidence="5 6" key="1">
    <citation type="submission" date="2022-01" db="EMBL/GenBank/DDBJ databases">
        <title>Collection of gut derived symbiotic bacterial strains cultured from healthy donors.</title>
        <authorList>
            <person name="Lin H."/>
            <person name="Kohout C."/>
            <person name="Waligurski E."/>
            <person name="Pamer E.G."/>
        </authorList>
    </citation>
    <scope>NUCLEOTIDE SEQUENCE [LARGE SCALE GENOMIC DNA]</scope>
    <source>
        <strain evidence="5 6">DFI.7.58</strain>
    </source>
</reference>
<comment type="similarity">
    <text evidence="1">Belongs to the BlaI transcriptional regulatory family.</text>
</comment>
<keyword evidence="4" id="KW-0804">Transcription</keyword>
<protein>
    <submittedName>
        <fullName evidence="5">BlaI/MecI/CopY family transcriptional regulator</fullName>
    </submittedName>
</protein>
<name>A0ABS9MM95_9FIRM</name>
<dbReference type="Proteomes" id="UP001298681">
    <property type="component" value="Unassembled WGS sequence"/>
</dbReference>
<evidence type="ECO:0000256" key="1">
    <source>
        <dbReference type="ARBA" id="ARBA00011046"/>
    </source>
</evidence>